<organism evidence="2 3">
    <name type="scientific">Paraglaciecola chathamensis</name>
    <dbReference type="NCBI Taxonomy" id="368405"/>
    <lineage>
        <taxon>Bacteria</taxon>
        <taxon>Pseudomonadati</taxon>
        <taxon>Pseudomonadota</taxon>
        <taxon>Gammaproteobacteria</taxon>
        <taxon>Alteromonadales</taxon>
        <taxon>Alteromonadaceae</taxon>
        <taxon>Paraglaciecola</taxon>
    </lineage>
</organism>
<sequence>MYDVDQSFDTARDLFNALLEESVFEPDSIFDVSEKTTNSFIFRGQAQKEWSLLPSAHRDANALNNYTPQPPPEAESLPKEQYIAFHAHAELRAVLLFLEAADHIGIKTPLDYNLFKGNVDASDAIFKYALLPSIALAQHHGVPTRLLDWTESPFVAAYFAAKSALSKPTDSHLSIICLNSYMLKSIECIDLVSAPKADNKFLKAQRGLFTFINCGNQYYKKHEKWPSLEDILEEKRTRAIYPRHGSIRLSLPVSEAGELLKLLYKLDISNLTIAPSLANAAEHFKYKKELWK</sequence>
<reference evidence="2 3" key="1">
    <citation type="submission" date="2020-12" db="EMBL/GenBank/DDBJ databases">
        <title>Draft genome sequences of nine environmental bacterial isolates colonizing plastic.</title>
        <authorList>
            <person name="Borre I."/>
            <person name="Sonnenschein E.C."/>
        </authorList>
    </citation>
    <scope>NUCLEOTIDE SEQUENCE [LARGE SCALE GENOMIC DNA]</scope>
    <source>
        <strain evidence="2 3">IB30</strain>
    </source>
</reference>
<name>A0ABS0WIN4_9ALTE</name>
<dbReference type="Proteomes" id="UP000649232">
    <property type="component" value="Unassembled WGS sequence"/>
</dbReference>
<evidence type="ECO:0000259" key="1">
    <source>
        <dbReference type="SMART" id="SM00901"/>
    </source>
</evidence>
<evidence type="ECO:0000313" key="2">
    <source>
        <dbReference type="EMBL" id="MBJ2138308.1"/>
    </source>
</evidence>
<gene>
    <name evidence="2" type="ORF">JEU11_17740</name>
</gene>
<accession>A0ABS0WIN4</accession>
<dbReference type="SMART" id="SM00901">
    <property type="entry name" value="FRG"/>
    <property type="match status" value="1"/>
</dbReference>
<dbReference type="InterPro" id="IPR014966">
    <property type="entry name" value="FRG-dom"/>
</dbReference>
<proteinExistence type="predicted"/>
<evidence type="ECO:0000313" key="3">
    <source>
        <dbReference type="Proteomes" id="UP000649232"/>
    </source>
</evidence>
<dbReference type="RefSeq" id="WP_198825665.1">
    <property type="nucleotide sequence ID" value="NZ_JAEILT010000032.1"/>
</dbReference>
<dbReference type="EMBL" id="JAEILT010000032">
    <property type="protein sequence ID" value="MBJ2138308.1"/>
    <property type="molecule type" value="Genomic_DNA"/>
</dbReference>
<protein>
    <submittedName>
        <fullName evidence="2">FRG domain-containing protein</fullName>
    </submittedName>
</protein>
<dbReference type="Pfam" id="PF08867">
    <property type="entry name" value="FRG"/>
    <property type="match status" value="1"/>
</dbReference>
<comment type="caution">
    <text evidence="2">The sequence shown here is derived from an EMBL/GenBank/DDBJ whole genome shotgun (WGS) entry which is preliminary data.</text>
</comment>
<feature type="domain" description="FRG" evidence="1">
    <location>
        <begin position="36"/>
        <end position="174"/>
    </location>
</feature>